<dbReference type="STRING" id="74557.A0A1W0A5U5"/>
<dbReference type="OrthoDB" id="46564at2759"/>
<protein>
    <submittedName>
        <fullName evidence="1">Uncharacterized protein</fullName>
    </submittedName>
</protein>
<comment type="caution">
    <text evidence="1">The sequence shown here is derived from an EMBL/GenBank/DDBJ whole genome shotgun (WGS) entry which is preliminary data.</text>
</comment>
<dbReference type="Gene3D" id="3.40.50.150">
    <property type="entry name" value="Vaccinia Virus protein VP39"/>
    <property type="match status" value="1"/>
</dbReference>
<dbReference type="EMBL" id="JNBS01000433">
    <property type="protein sequence ID" value="OQS05664.1"/>
    <property type="molecule type" value="Genomic_DNA"/>
</dbReference>
<reference evidence="1 2" key="1">
    <citation type="journal article" date="2014" name="Genome Biol. Evol.">
        <title>The secreted proteins of Achlya hypogyna and Thraustotheca clavata identify the ancestral oomycete secretome and reveal gene acquisitions by horizontal gene transfer.</title>
        <authorList>
            <person name="Misner I."/>
            <person name="Blouin N."/>
            <person name="Leonard G."/>
            <person name="Richards T.A."/>
            <person name="Lane C.E."/>
        </authorList>
    </citation>
    <scope>NUCLEOTIDE SEQUENCE [LARGE SCALE GENOMIC DNA]</scope>
    <source>
        <strain evidence="1 2">ATCC 34112</strain>
    </source>
</reference>
<proteinExistence type="predicted"/>
<keyword evidence="2" id="KW-1185">Reference proteome</keyword>
<dbReference type="InterPro" id="IPR029063">
    <property type="entry name" value="SAM-dependent_MTases_sf"/>
</dbReference>
<dbReference type="SUPFAM" id="SSF53335">
    <property type="entry name" value="S-adenosyl-L-methionine-dependent methyltransferases"/>
    <property type="match status" value="1"/>
</dbReference>
<dbReference type="InterPro" id="IPR019410">
    <property type="entry name" value="Methyltransf_16"/>
</dbReference>
<dbReference type="Pfam" id="PF10294">
    <property type="entry name" value="Methyltransf_16"/>
    <property type="match status" value="1"/>
</dbReference>
<sequence length="255" mass="28861">MHPEPMDELDRELETLQHKPMSDGSDDELLTDVGFMFDDRMEKVTCEFKYGRVSVLLSYVEDNPGFVQSGHYVWPAAPALCEYMEANFASLPRGHVVELGAGCGLAGLVFAQLDPSSQIIFTDHDPGVLKTIEHNVKMQSHREQAKCYTQSLRWGSVGAKEIEAIEQLQTNGKSRMTNLIVGTDVIYAREIVRMLFWTIDRLLANDGQFLMCSSFCYDEETEAEIDAMCTKYNLKRKIISCALPKGTRIQLFTRN</sequence>
<dbReference type="AlphaFoldDB" id="A0A1W0A5U5"/>
<evidence type="ECO:0000313" key="1">
    <source>
        <dbReference type="EMBL" id="OQS05664.1"/>
    </source>
</evidence>
<organism evidence="1 2">
    <name type="scientific">Thraustotheca clavata</name>
    <dbReference type="NCBI Taxonomy" id="74557"/>
    <lineage>
        <taxon>Eukaryota</taxon>
        <taxon>Sar</taxon>
        <taxon>Stramenopiles</taxon>
        <taxon>Oomycota</taxon>
        <taxon>Saprolegniomycetes</taxon>
        <taxon>Saprolegniales</taxon>
        <taxon>Achlyaceae</taxon>
        <taxon>Thraustotheca</taxon>
    </lineage>
</organism>
<name>A0A1W0A5U5_9STRA</name>
<accession>A0A1W0A5U5</accession>
<dbReference type="PANTHER" id="PTHR14614:SF109">
    <property type="entry name" value="RIBOSOMAL LYSINE N-METHYLTRANSFERASE 5"/>
    <property type="match status" value="1"/>
</dbReference>
<dbReference type="PANTHER" id="PTHR14614">
    <property type="entry name" value="HEPATOCELLULAR CARCINOMA-ASSOCIATED ANTIGEN"/>
    <property type="match status" value="1"/>
</dbReference>
<dbReference type="Proteomes" id="UP000243217">
    <property type="component" value="Unassembled WGS sequence"/>
</dbReference>
<gene>
    <name evidence="1" type="ORF">THRCLA_20560</name>
</gene>
<evidence type="ECO:0000313" key="2">
    <source>
        <dbReference type="Proteomes" id="UP000243217"/>
    </source>
</evidence>